<gene>
    <name evidence="8" type="ORF">DEJ49_28410</name>
</gene>
<feature type="domain" description="FAD-binding PCMH-type" evidence="7">
    <location>
        <begin position="81"/>
        <end position="261"/>
    </location>
</feature>
<dbReference type="InterPro" id="IPR006311">
    <property type="entry name" value="TAT_signal"/>
</dbReference>
<name>A0A5P2CQ05_STRVZ</name>
<dbReference type="InterPro" id="IPR050416">
    <property type="entry name" value="FAD-linked_Oxidoreductase"/>
</dbReference>
<dbReference type="PROSITE" id="PS51318">
    <property type="entry name" value="TAT"/>
    <property type="match status" value="1"/>
</dbReference>
<dbReference type="InterPro" id="IPR012951">
    <property type="entry name" value="BBE"/>
</dbReference>
<dbReference type="AlphaFoldDB" id="A0A5P2CQ05"/>
<evidence type="ECO:0000256" key="1">
    <source>
        <dbReference type="ARBA" id="ARBA00001974"/>
    </source>
</evidence>
<keyword evidence="3" id="KW-0285">Flavoprotein</keyword>
<feature type="region of interest" description="Disordered" evidence="6">
    <location>
        <begin position="41"/>
        <end position="68"/>
    </location>
</feature>
<evidence type="ECO:0000256" key="6">
    <source>
        <dbReference type="SAM" id="MobiDB-lite"/>
    </source>
</evidence>
<dbReference type="EMBL" id="CP029191">
    <property type="protein sequence ID" value="QES44400.1"/>
    <property type="molecule type" value="Genomic_DNA"/>
</dbReference>
<reference evidence="8 9" key="1">
    <citation type="submission" date="2018-05" db="EMBL/GenBank/DDBJ databases">
        <title>Streptomyces venezuelae.</title>
        <authorList>
            <person name="Kim W."/>
            <person name="Lee N."/>
            <person name="Cho B.-K."/>
        </authorList>
    </citation>
    <scope>NUCLEOTIDE SEQUENCE [LARGE SCALE GENOMIC DNA]</scope>
    <source>
        <strain evidence="8 9">ATCC 14585</strain>
    </source>
</reference>
<comment type="similarity">
    <text evidence="2">Belongs to the oxygen-dependent FAD-linked oxidoreductase family.</text>
</comment>
<evidence type="ECO:0000256" key="5">
    <source>
        <dbReference type="ARBA" id="ARBA00023002"/>
    </source>
</evidence>
<dbReference type="Gene3D" id="3.30.465.10">
    <property type="match status" value="1"/>
</dbReference>
<dbReference type="InterPro" id="IPR016169">
    <property type="entry name" value="FAD-bd_PCMH_sub2"/>
</dbReference>
<dbReference type="InterPro" id="IPR036318">
    <property type="entry name" value="FAD-bd_PCMH-like_sf"/>
</dbReference>
<dbReference type="InterPro" id="IPR016166">
    <property type="entry name" value="FAD-bd_PCMH"/>
</dbReference>
<evidence type="ECO:0000313" key="9">
    <source>
        <dbReference type="Proteomes" id="UP000324015"/>
    </source>
</evidence>
<dbReference type="Pfam" id="PF01565">
    <property type="entry name" value="FAD_binding_4"/>
    <property type="match status" value="1"/>
</dbReference>
<dbReference type="PANTHER" id="PTHR42973:SF39">
    <property type="entry name" value="FAD-BINDING PCMH-TYPE DOMAIN-CONTAINING PROTEIN"/>
    <property type="match status" value="1"/>
</dbReference>
<dbReference type="InterPro" id="IPR006094">
    <property type="entry name" value="Oxid_FAD_bind_N"/>
</dbReference>
<evidence type="ECO:0000259" key="7">
    <source>
        <dbReference type="PROSITE" id="PS51387"/>
    </source>
</evidence>
<dbReference type="SUPFAM" id="SSF56176">
    <property type="entry name" value="FAD-binding/transporter-associated domain-like"/>
    <property type="match status" value="1"/>
</dbReference>
<evidence type="ECO:0000256" key="4">
    <source>
        <dbReference type="ARBA" id="ARBA00022827"/>
    </source>
</evidence>
<dbReference type="GO" id="GO:0016491">
    <property type="term" value="F:oxidoreductase activity"/>
    <property type="evidence" value="ECO:0007669"/>
    <property type="project" value="UniProtKB-KW"/>
</dbReference>
<sequence length="555" mass="59997">MTEPENPERVTPSSAVPSRRHVLAATAAGGAAMAVGAAGTAGAVDGRSTPSTGAPTTPTTPIGPEDPRYLSLTQRGCNARFVGKPDYFRVVHSTAEVVDAVQRAVREGRRIAVRSGGHCFEDFVDHPDIKAVIDMSPMREISYDAERRAFCVEPGAQLAEVYRELFIGWGVTIPAGATAEVGIGGHVVGGGYGVMSRRDGVSVDHLYALEVVVVDKDGTARAVIAKRDPDDPHHDLWWAHTGAGGGNFGVVTRYWFRSPGARGEDPTELLPKAPASFLAFRAGWSWKDLDTRDFKTLVRNHGQWCEGNSDPDSPYANLFSVLMVNTTQAAGSGAVLAGVIDAAVPGARRLVDDYIAAVGRGVGAEPAIRRPPLSWLNALTSITDTRSSPFKVKSAYLRKTYTDRQLDVLHEHLRPSDDPAARISGTLWLVAYGGAARKVAPDATAVAQRDSILKAVYMAGWDAETQDGKRETAWVRSLYRGLYADSGGVPVPGAVSDGAFINYPDADLADPEQNTSGVPWYTLYYKDNYPRLQRVKAEYDPRDEFRHRLSVRPAR</sequence>
<dbReference type="Proteomes" id="UP000324015">
    <property type="component" value="Chromosome"/>
</dbReference>
<protein>
    <submittedName>
        <fullName evidence="8">FAD-linked oxidase</fullName>
    </submittedName>
</protein>
<accession>A0A5P2CQ05</accession>
<evidence type="ECO:0000256" key="2">
    <source>
        <dbReference type="ARBA" id="ARBA00005466"/>
    </source>
</evidence>
<dbReference type="PROSITE" id="PS51387">
    <property type="entry name" value="FAD_PCMH"/>
    <property type="match status" value="1"/>
</dbReference>
<evidence type="ECO:0000313" key="8">
    <source>
        <dbReference type="EMBL" id="QES44400.1"/>
    </source>
</evidence>
<dbReference type="PROSITE" id="PS00862">
    <property type="entry name" value="OX2_COVAL_FAD"/>
    <property type="match status" value="1"/>
</dbReference>
<dbReference type="InterPro" id="IPR006093">
    <property type="entry name" value="Oxy_OxRdtase_FAD_BS"/>
</dbReference>
<comment type="cofactor">
    <cofactor evidence="1">
        <name>FAD</name>
        <dbReference type="ChEBI" id="CHEBI:57692"/>
    </cofactor>
</comment>
<dbReference type="PANTHER" id="PTHR42973">
    <property type="entry name" value="BINDING OXIDOREDUCTASE, PUTATIVE (AFU_ORTHOLOGUE AFUA_1G17690)-RELATED"/>
    <property type="match status" value="1"/>
</dbReference>
<dbReference type="Pfam" id="PF08031">
    <property type="entry name" value="BBE"/>
    <property type="match status" value="1"/>
</dbReference>
<dbReference type="Gene3D" id="3.40.462.20">
    <property type="match status" value="1"/>
</dbReference>
<proteinExistence type="inferred from homology"/>
<organism evidence="8 9">
    <name type="scientific">Streptomyces venezuelae</name>
    <dbReference type="NCBI Taxonomy" id="54571"/>
    <lineage>
        <taxon>Bacteria</taxon>
        <taxon>Bacillati</taxon>
        <taxon>Actinomycetota</taxon>
        <taxon>Actinomycetes</taxon>
        <taxon>Kitasatosporales</taxon>
        <taxon>Streptomycetaceae</taxon>
        <taxon>Streptomyces</taxon>
    </lineage>
</organism>
<keyword evidence="5" id="KW-0560">Oxidoreductase</keyword>
<dbReference type="GO" id="GO:0071949">
    <property type="term" value="F:FAD binding"/>
    <property type="evidence" value="ECO:0007669"/>
    <property type="project" value="InterPro"/>
</dbReference>
<keyword evidence="4" id="KW-0274">FAD</keyword>
<feature type="compositionally biased region" description="Low complexity" evidence="6">
    <location>
        <begin position="41"/>
        <end position="63"/>
    </location>
</feature>
<evidence type="ECO:0000256" key="3">
    <source>
        <dbReference type="ARBA" id="ARBA00022630"/>
    </source>
</evidence>